<proteinExistence type="predicted"/>
<sequence length="88" mass="9944">MMIPLFACHATAPHQHLVTPRPNLSYHNTHNLKPAIVAHLKAAMISNPPFNTLHFHLGAVIRARQNSAAMLWTMQPRSSRGERMNLMQ</sequence>
<accession>A0A8T2IIN3</accession>
<name>A0A8T2IIN3_9PIPI</name>
<dbReference type="Proteomes" id="UP000812440">
    <property type="component" value="Unassembled WGS sequence"/>
</dbReference>
<organism evidence="1 2">
    <name type="scientific">Hymenochirus boettgeri</name>
    <name type="common">Congo dwarf clawed frog</name>
    <dbReference type="NCBI Taxonomy" id="247094"/>
    <lineage>
        <taxon>Eukaryota</taxon>
        <taxon>Metazoa</taxon>
        <taxon>Chordata</taxon>
        <taxon>Craniata</taxon>
        <taxon>Vertebrata</taxon>
        <taxon>Euteleostomi</taxon>
        <taxon>Amphibia</taxon>
        <taxon>Batrachia</taxon>
        <taxon>Anura</taxon>
        <taxon>Pipoidea</taxon>
        <taxon>Pipidae</taxon>
        <taxon>Pipinae</taxon>
        <taxon>Hymenochirus</taxon>
    </lineage>
</organism>
<comment type="caution">
    <text evidence="1">The sequence shown here is derived from an EMBL/GenBank/DDBJ whole genome shotgun (WGS) entry which is preliminary data.</text>
</comment>
<dbReference type="EMBL" id="JAACNH010000766">
    <property type="protein sequence ID" value="KAG8430628.1"/>
    <property type="molecule type" value="Genomic_DNA"/>
</dbReference>
<gene>
    <name evidence="1" type="ORF">GDO86_020254</name>
</gene>
<reference evidence="1" key="1">
    <citation type="thesis" date="2020" institute="ProQuest LLC" country="789 East Eisenhower Parkway, Ann Arbor, MI, USA">
        <title>Comparative Genomics and Chromosome Evolution.</title>
        <authorList>
            <person name="Mudd A.B."/>
        </authorList>
    </citation>
    <scope>NUCLEOTIDE SEQUENCE</scope>
    <source>
        <strain evidence="1">Female2</strain>
        <tissue evidence="1">Blood</tissue>
    </source>
</reference>
<protein>
    <submittedName>
        <fullName evidence="1">Uncharacterized protein</fullName>
    </submittedName>
</protein>
<evidence type="ECO:0000313" key="2">
    <source>
        <dbReference type="Proteomes" id="UP000812440"/>
    </source>
</evidence>
<keyword evidence="2" id="KW-1185">Reference proteome</keyword>
<evidence type="ECO:0000313" key="1">
    <source>
        <dbReference type="EMBL" id="KAG8430628.1"/>
    </source>
</evidence>
<dbReference type="AlphaFoldDB" id="A0A8T2IIN3"/>